<dbReference type="Proteomes" id="UP000011669">
    <property type="component" value="Unassembled WGS sequence"/>
</dbReference>
<evidence type="ECO:0000313" key="2">
    <source>
        <dbReference type="EMBL" id="EMA47889.1"/>
    </source>
</evidence>
<sequence>MIDHWADDDWRSTAFEPSVRPSASASCHGRGSFGVDPIVRAVTQSLVAHRTATQRGTPRGAPT</sequence>
<dbReference type="EMBL" id="AOMD01000002">
    <property type="protein sequence ID" value="EMA47889.1"/>
    <property type="molecule type" value="Genomic_DNA"/>
</dbReference>
<evidence type="ECO:0000256" key="1">
    <source>
        <dbReference type="SAM" id="MobiDB-lite"/>
    </source>
</evidence>
<gene>
    <name evidence="2" type="ORF">C449_00415</name>
</gene>
<proteinExistence type="predicted"/>
<name>M0MT15_9EURY</name>
<dbReference type="STRING" id="1227455.C449_00415"/>
<dbReference type="AlphaFoldDB" id="M0MT15"/>
<evidence type="ECO:0000313" key="3">
    <source>
        <dbReference type="Proteomes" id="UP000011669"/>
    </source>
</evidence>
<comment type="caution">
    <text evidence="2">The sequence shown here is derived from an EMBL/GenBank/DDBJ whole genome shotgun (WGS) entry which is preliminary data.</text>
</comment>
<accession>M0MT15</accession>
<reference evidence="2 3" key="1">
    <citation type="journal article" date="2014" name="PLoS Genet.">
        <title>Phylogenetically driven sequencing of extremely halophilic archaea reveals strategies for static and dynamic osmo-response.</title>
        <authorList>
            <person name="Becker E.A."/>
            <person name="Seitzer P.M."/>
            <person name="Tritt A."/>
            <person name="Larsen D."/>
            <person name="Krusor M."/>
            <person name="Yao A.I."/>
            <person name="Wu D."/>
            <person name="Madern D."/>
            <person name="Eisen J.A."/>
            <person name="Darling A.E."/>
            <person name="Facciotti M.T."/>
        </authorList>
    </citation>
    <scope>NUCLEOTIDE SEQUENCE [LARGE SCALE GENOMIC DNA]</scope>
    <source>
        <strain evidence="2 3">DSM 5350</strain>
    </source>
</reference>
<feature type="region of interest" description="Disordered" evidence="1">
    <location>
        <begin position="1"/>
        <end position="33"/>
    </location>
</feature>
<feature type="compositionally biased region" description="Basic and acidic residues" evidence="1">
    <location>
        <begin position="1"/>
        <end position="11"/>
    </location>
</feature>
<protein>
    <submittedName>
        <fullName evidence="2">Uncharacterized protein</fullName>
    </submittedName>
</protein>
<dbReference type="InParanoid" id="M0MT15"/>
<keyword evidence="3" id="KW-1185">Reference proteome</keyword>
<organism evidence="2 3">
    <name type="scientific">Halococcus saccharolyticus DSM 5350</name>
    <dbReference type="NCBI Taxonomy" id="1227455"/>
    <lineage>
        <taxon>Archaea</taxon>
        <taxon>Methanobacteriati</taxon>
        <taxon>Methanobacteriota</taxon>
        <taxon>Stenosarchaea group</taxon>
        <taxon>Halobacteria</taxon>
        <taxon>Halobacteriales</taxon>
        <taxon>Halococcaceae</taxon>
        <taxon>Halococcus</taxon>
    </lineage>
</organism>